<accession>A0A8J7YBL3</accession>
<feature type="coiled-coil region" evidence="1">
    <location>
        <begin position="40"/>
        <end position="74"/>
    </location>
</feature>
<dbReference type="EMBL" id="JAHQXF010000002">
    <property type="protein sequence ID" value="MBV0925651.1"/>
    <property type="molecule type" value="Genomic_DNA"/>
</dbReference>
<comment type="caution">
    <text evidence="3">The sequence shown here is derived from an EMBL/GenBank/DDBJ whole genome shotgun (WGS) entry which is preliminary data.</text>
</comment>
<evidence type="ECO:0000256" key="1">
    <source>
        <dbReference type="SAM" id="Coils"/>
    </source>
</evidence>
<reference evidence="3 4" key="1">
    <citation type="submission" date="2021-06" db="EMBL/GenBank/DDBJ databases">
        <title>New haloarchaea isolates fom saline soil.</title>
        <authorList>
            <person name="Duran-Viseras A."/>
            <person name="Sanchez-Porro C.S."/>
            <person name="Ventosa A."/>
        </authorList>
    </citation>
    <scope>NUCLEOTIDE SEQUENCE [LARGE SCALE GENOMIC DNA]</scope>
    <source>
        <strain evidence="3 4">JCM 183640</strain>
    </source>
</reference>
<dbReference type="AlphaFoldDB" id="A0A8J7YBL3"/>
<dbReference type="RefSeq" id="WP_162318463.1">
    <property type="nucleotide sequence ID" value="NZ_JAHQXF010000002.1"/>
</dbReference>
<keyword evidence="1" id="KW-0175">Coiled coil</keyword>
<protein>
    <submittedName>
        <fullName evidence="3">Uncharacterized protein</fullName>
    </submittedName>
</protein>
<sequence>MPTRLTGVASPPTPPTTENGIESGRVTPHRPSTVASRSHLLLLRCQIAALELELQRERQRRQEVVDRYERLLAER</sequence>
<organism evidence="3 4">
    <name type="scientific">Haloarcula limicola</name>
    <dbReference type="NCBI Taxonomy" id="1429915"/>
    <lineage>
        <taxon>Archaea</taxon>
        <taxon>Methanobacteriati</taxon>
        <taxon>Methanobacteriota</taxon>
        <taxon>Stenosarchaea group</taxon>
        <taxon>Halobacteria</taxon>
        <taxon>Halobacteriales</taxon>
        <taxon>Haloarculaceae</taxon>
        <taxon>Haloarcula</taxon>
    </lineage>
</organism>
<dbReference type="OrthoDB" id="177748at2157"/>
<dbReference type="Proteomes" id="UP000766550">
    <property type="component" value="Unassembled WGS sequence"/>
</dbReference>
<evidence type="ECO:0000313" key="3">
    <source>
        <dbReference type="EMBL" id="MBV0925651.1"/>
    </source>
</evidence>
<evidence type="ECO:0000313" key="4">
    <source>
        <dbReference type="Proteomes" id="UP000766550"/>
    </source>
</evidence>
<name>A0A8J7YBL3_9EURY</name>
<evidence type="ECO:0000256" key="2">
    <source>
        <dbReference type="SAM" id="MobiDB-lite"/>
    </source>
</evidence>
<proteinExistence type="predicted"/>
<keyword evidence="4" id="KW-1185">Reference proteome</keyword>
<feature type="region of interest" description="Disordered" evidence="2">
    <location>
        <begin position="1"/>
        <end position="33"/>
    </location>
</feature>
<gene>
    <name evidence="3" type="ORF">KTS45_15705</name>
</gene>